<dbReference type="AlphaFoldDB" id="A0A1Z5JWQ3"/>
<feature type="transmembrane region" description="Helical" evidence="1">
    <location>
        <begin position="65"/>
        <end position="85"/>
    </location>
</feature>
<dbReference type="Proteomes" id="UP000198406">
    <property type="component" value="Unassembled WGS sequence"/>
</dbReference>
<feature type="transmembrane region" description="Helical" evidence="1">
    <location>
        <begin position="105"/>
        <end position="122"/>
    </location>
</feature>
<protein>
    <recommendedName>
        <fullName evidence="4">Ion transport domain-containing protein</fullName>
    </recommendedName>
</protein>
<name>A0A1Z5JWQ3_FISSO</name>
<dbReference type="InParanoid" id="A0A1Z5JWQ3"/>
<keyword evidence="3" id="KW-1185">Reference proteome</keyword>
<keyword evidence="1" id="KW-0812">Transmembrane</keyword>
<accession>A0A1Z5JWQ3</accession>
<evidence type="ECO:0000313" key="3">
    <source>
        <dbReference type="Proteomes" id="UP000198406"/>
    </source>
</evidence>
<comment type="caution">
    <text evidence="2">The sequence shown here is derived from an EMBL/GenBank/DDBJ whole genome shotgun (WGS) entry which is preliminary data.</text>
</comment>
<organism evidence="2 3">
    <name type="scientific">Fistulifera solaris</name>
    <name type="common">Oleaginous diatom</name>
    <dbReference type="NCBI Taxonomy" id="1519565"/>
    <lineage>
        <taxon>Eukaryota</taxon>
        <taxon>Sar</taxon>
        <taxon>Stramenopiles</taxon>
        <taxon>Ochrophyta</taxon>
        <taxon>Bacillariophyta</taxon>
        <taxon>Bacillariophyceae</taxon>
        <taxon>Bacillariophycidae</taxon>
        <taxon>Naviculales</taxon>
        <taxon>Naviculaceae</taxon>
        <taxon>Fistulifera</taxon>
    </lineage>
</organism>
<evidence type="ECO:0008006" key="4">
    <source>
        <dbReference type="Google" id="ProtNLM"/>
    </source>
</evidence>
<proteinExistence type="predicted"/>
<keyword evidence="1" id="KW-1133">Transmembrane helix</keyword>
<dbReference type="EMBL" id="BDSP01000126">
    <property type="protein sequence ID" value="GAX18248.1"/>
    <property type="molecule type" value="Genomic_DNA"/>
</dbReference>
<dbReference type="PANTHER" id="PTHR45743">
    <property type="entry name" value="POTASSIUM CHANNEL AKT1"/>
    <property type="match status" value="1"/>
</dbReference>
<feature type="transmembrane region" description="Helical" evidence="1">
    <location>
        <begin position="175"/>
        <end position="192"/>
    </location>
</feature>
<dbReference type="SUPFAM" id="SSF81324">
    <property type="entry name" value="Voltage-gated potassium channels"/>
    <property type="match status" value="1"/>
</dbReference>
<sequence length="210" mass="24119">MKQSADTTISEEEHPLLSTTFDALQLLRSRPNGVVGTSFQYDQSILKQARHIRGILFPWMFSYRVWWTLTALGAIFTLFLVPFQIAFSNEPGNFNDIMSNLEDLLTAVFVIDIFISFNLAFYKQEVLIFERSKIFKEYVLGGNFFVDVLGVIPCEWVALWIAGWINSDARGGDPTTLLMSSLFRLFAFVRLYRMKQLSYVLQYMVGTACT</sequence>
<keyword evidence="1" id="KW-0472">Membrane</keyword>
<dbReference type="GO" id="GO:0005249">
    <property type="term" value="F:voltage-gated potassium channel activity"/>
    <property type="evidence" value="ECO:0007669"/>
    <property type="project" value="InterPro"/>
</dbReference>
<feature type="transmembrane region" description="Helical" evidence="1">
    <location>
        <begin position="143"/>
        <end position="163"/>
    </location>
</feature>
<reference evidence="2 3" key="1">
    <citation type="journal article" date="2015" name="Plant Cell">
        <title>Oil accumulation by the oleaginous diatom Fistulifera solaris as revealed by the genome and transcriptome.</title>
        <authorList>
            <person name="Tanaka T."/>
            <person name="Maeda Y."/>
            <person name="Veluchamy A."/>
            <person name="Tanaka M."/>
            <person name="Abida H."/>
            <person name="Marechal E."/>
            <person name="Bowler C."/>
            <person name="Muto M."/>
            <person name="Sunaga Y."/>
            <person name="Tanaka M."/>
            <person name="Yoshino T."/>
            <person name="Taniguchi T."/>
            <person name="Fukuda Y."/>
            <person name="Nemoto M."/>
            <person name="Matsumoto M."/>
            <person name="Wong P.S."/>
            <person name="Aburatani S."/>
            <person name="Fujibuchi W."/>
        </authorList>
    </citation>
    <scope>NUCLEOTIDE SEQUENCE [LARGE SCALE GENOMIC DNA]</scope>
    <source>
        <strain evidence="2 3">JPCC DA0580</strain>
    </source>
</reference>
<dbReference type="InterPro" id="IPR045319">
    <property type="entry name" value="KAT/AKT"/>
</dbReference>
<dbReference type="OrthoDB" id="288797at2759"/>
<gene>
    <name evidence="2" type="ORF">FisN_20Lu005</name>
</gene>
<evidence type="ECO:0000256" key="1">
    <source>
        <dbReference type="SAM" id="Phobius"/>
    </source>
</evidence>
<evidence type="ECO:0000313" key="2">
    <source>
        <dbReference type="EMBL" id="GAX18248.1"/>
    </source>
</evidence>